<feature type="compositionally biased region" description="Low complexity" evidence="1">
    <location>
        <begin position="58"/>
        <end position="75"/>
    </location>
</feature>
<dbReference type="PANTHER" id="PTHR41542:SF1">
    <property type="entry name" value="BLL5807 PROTEIN"/>
    <property type="match status" value="1"/>
</dbReference>
<keyword evidence="2" id="KW-1133">Transmembrane helix</keyword>
<gene>
    <name evidence="5" type="ORF">G3A44_05455</name>
</gene>
<feature type="region of interest" description="Disordered" evidence="1">
    <location>
        <begin position="31"/>
        <end position="75"/>
    </location>
</feature>
<dbReference type="PANTHER" id="PTHR41542">
    <property type="entry name" value="BLL5807 PROTEIN"/>
    <property type="match status" value="1"/>
</dbReference>
<feature type="transmembrane region" description="Helical" evidence="2">
    <location>
        <begin position="88"/>
        <end position="106"/>
    </location>
</feature>
<dbReference type="EMBL" id="JAAGOH010000004">
    <property type="protein sequence ID" value="NDY90642.1"/>
    <property type="molecule type" value="Genomic_DNA"/>
</dbReference>
<evidence type="ECO:0000313" key="6">
    <source>
        <dbReference type="Proteomes" id="UP000484255"/>
    </source>
</evidence>
<sequence length="317" mass="32399">MFKSLCLTLSVAVAAASLATWPADAEAKRLGGGKAAGMQRSTPANGAAHPGTPPSPATPQQAGTPAQQAAPTPAAATAAAAAPAKRSWLGPIAGLAAGLGIAALLSHFGLGEAFANGMMMVLLAVAAIALVVWLMRRFGGARQAQPALAGAGAGAGTGSTLAWPGRPAEPQAAAQPAAFSPQVASPLSSAPVSLPGGMQASDFERVAKMIFVRLQAANDAGDLEDLRRFTTPELFASLRMDLLERGQGQQQTDVVQIEARLVDFAQENGQQVASVRYTGLIREESGGAANPFDEVWHLIKPVDDSRDWAIAGITPNV</sequence>
<dbReference type="SMART" id="SM00978">
    <property type="entry name" value="Tim44"/>
    <property type="match status" value="1"/>
</dbReference>
<dbReference type="AlphaFoldDB" id="A0A7C9TIT3"/>
<organism evidence="5 6">
    <name type="scientific">Ideonella livida</name>
    <dbReference type="NCBI Taxonomy" id="2707176"/>
    <lineage>
        <taxon>Bacteria</taxon>
        <taxon>Pseudomonadati</taxon>
        <taxon>Pseudomonadota</taxon>
        <taxon>Betaproteobacteria</taxon>
        <taxon>Burkholderiales</taxon>
        <taxon>Sphaerotilaceae</taxon>
        <taxon>Ideonella</taxon>
    </lineage>
</organism>
<dbReference type="InterPro" id="IPR032710">
    <property type="entry name" value="NTF2-like_dom_sf"/>
</dbReference>
<keyword evidence="2" id="KW-0812">Transmembrane</keyword>
<reference evidence="5 6" key="1">
    <citation type="submission" date="2020-02" db="EMBL/GenBank/DDBJ databases">
        <title>Ideonella bacterium strain TBM-1.</title>
        <authorList>
            <person name="Chen W.-M."/>
        </authorList>
    </citation>
    <scope>NUCLEOTIDE SEQUENCE [LARGE SCALE GENOMIC DNA]</scope>
    <source>
        <strain evidence="5 6">TBM-1</strain>
    </source>
</reference>
<feature type="domain" description="Tim44-like" evidence="4">
    <location>
        <begin position="184"/>
        <end position="315"/>
    </location>
</feature>
<name>A0A7C9TIT3_9BURK</name>
<keyword evidence="6" id="KW-1185">Reference proteome</keyword>
<feature type="chain" id="PRO_5028879149" evidence="3">
    <location>
        <begin position="26"/>
        <end position="317"/>
    </location>
</feature>
<evidence type="ECO:0000259" key="4">
    <source>
        <dbReference type="SMART" id="SM00978"/>
    </source>
</evidence>
<dbReference type="RefSeq" id="WP_163456493.1">
    <property type="nucleotide sequence ID" value="NZ_JAAGOH010000004.1"/>
</dbReference>
<evidence type="ECO:0000256" key="3">
    <source>
        <dbReference type="SAM" id="SignalP"/>
    </source>
</evidence>
<keyword evidence="3" id="KW-0732">Signal</keyword>
<accession>A0A7C9TIT3</accession>
<dbReference type="Pfam" id="PF04280">
    <property type="entry name" value="Tim44"/>
    <property type="match status" value="1"/>
</dbReference>
<dbReference type="Proteomes" id="UP000484255">
    <property type="component" value="Unassembled WGS sequence"/>
</dbReference>
<evidence type="ECO:0000313" key="5">
    <source>
        <dbReference type="EMBL" id="NDY90642.1"/>
    </source>
</evidence>
<comment type="caution">
    <text evidence="5">The sequence shown here is derived from an EMBL/GenBank/DDBJ whole genome shotgun (WGS) entry which is preliminary data.</text>
</comment>
<proteinExistence type="predicted"/>
<feature type="transmembrane region" description="Helical" evidence="2">
    <location>
        <begin position="113"/>
        <end position="135"/>
    </location>
</feature>
<keyword evidence="2" id="KW-0472">Membrane</keyword>
<dbReference type="SUPFAM" id="SSF54427">
    <property type="entry name" value="NTF2-like"/>
    <property type="match status" value="1"/>
</dbReference>
<evidence type="ECO:0000256" key="2">
    <source>
        <dbReference type="SAM" id="Phobius"/>
    </source>
</evidence>
<evidence type="ECO:0000256" key="1">
    <source>
        <dbReference type="SAM" id="MobiDB-lite"/>
    </source>
</evidence>
<protein>
    <submittedName>
        <fullName evidence="5">Tim44 domain-containing protein</fullName>
    </submittedName>
</protein>
<dbReference type="InterPro" id="IPR007379">
    <property type="entry name" value="Tim44-like_dom"/>
</dbReference>
<feature type="signal peptide" evidence="3">
    <location>
        <begin position="1"/>
        <end position="25"/>
    </location>
</feature>